<dbReference type="STRING" id="927664.SAMN05421780_103115"/>
<accession>A0A1I1GVM7</accession>
<dbReference type="OrthoDB" id="959177at2"/>
<sequence length="97" mass="11055">MIKLFLFLFLSVLSPTQDNHCKGETKDGKREGVWKCYYDDGKLQAEGPYAADQKQGEWKLYHSNGKLAAVGAYDKGHEKGKWVFYDDNGAVLMENVY</sequence>
<dbReference type="Gene3D" id="3.90.930.1">
    <property type="match status" value="1"/>
</dbReference>
<evidence type="ECO:0000313" key="1">
    <source>
        <dbReference type="EMBL" id="SFC15909.1"/>
    </source>
</evidence>
<dbReference type="RefSeq" id="WP_091509870.1">
    <property type="nucleotide sequence ID" value="NZ_FOLE01000003.1"/>
</dbReference>
<dbReference type="AlphaFoldDB" id="A0A1I1GVM7"/>
<keyword evidence="2" id="KW-1185">Reference proteome</keyword>
<evidence type="ECO:0000313" key="2">
    <source>
        <dbReference type="Proteomes" id="UP000199514"/>
    </source>
</evidence>
<protein>
    <submittedName>
        <fullName evidence="1">MORN repeat variant</fullName>
    </submittedName>
</protein>
<proteinExistence type="predicted"/>
<organism evidence="1 2">
    <name type="scientific">Flexibacter flexilis DSM 6793</name>
    <dbReference type="NCBI Taxonomy" id="927664"/>
    <lineage>
        <taxon>Bacteria</taxon>
        <taxon>Pseudomonadati</taxon>
        <taxon>Bacteroidota</taxon>
        <taxon>Cytophagia</taxon>
        <taxon>Cytophagales</taxon>
        <taxon>Flexibacteraceae</taxon>
        <taxon>Flexibacter</taxon>
    </lineage>
</organism>
<dbReference type="SUPFAM" id="SSF82185">
    <property type="entry name" value="Histone H3 K4-specific methyltransferase SET7/9 N-terminal domain"/>
    <property type="match status" value="1"/>
</dbReference>
<reference evidence="1 2" key="1">
    <citation type="submission" date="2016-10" db="EMBL/GenBank/DDBJ databases">
        <authorList>
            <person name="de Groot N.N."/>
        </authorList>
    </citation>
    <scope>NUCLEOTIDE SEQUENCE [LARGE SCALE GENOMIC DNA]</scope>
    <source>
        <strain evidence="1 2">DSM 6793</strain>
    </source>
</reference>
<dbReference type="Pfam" id="PF07661">
    <property type="entry name" value="MORN_2"/>
    <property type="match status" value="2"/>
</dbReference>
<name>A0A1I1GVM7_9BACT</name>
<dbReference type="Proteomes" id="UP000199514">
    <property type="component" value="Unassembled WGS sequence"/>
</dbReference>
<dbReference type="EMBL" id="FOLE01000003">
    <property type="protein sequence ID" value="SFC15909.1"/>
    <property type="molecule type" value="Genomic_DNA"/>
</dbReference>
<dbReference type="InterPro" id="IPR011652">
    <property type="entry name" value="MORN_2"/>
</dbReference>
<gene>
    <name evidence="1" type="ORF">SAMN05421780_103115</name>
</gene>